<dbReference type="InterPro" id="IPR053745">
    <property type="entry name" value="Viral_Tail_Comp_sf"/>
</dbReference>
<proteinExistence type="predicted"/>
<accession>A0A832QWW8</accession>
<reference evidence="1 2" key="1">
    <citation type="journal article" date="2020" name="Biotechnol. Biofuels">
        <title>New insights from the biogas microbiome by comprehensive genome-resolved metagenomics of nearly 1600 species originating from multiple anaerobic digesters.</title>
        <authorList>
            <person name="Campanaro S."/>
            <person name="Treu L."/>
            <person name="Rodriguez-R L.M."/>
            <person name="Kovalovszki A."/>
            <person name="Ziels R.M."/>
            <person name="Maus I."/>
            <person name="Zhu X."/>
            <person name="Kougias P.G."/>
            <person name="Basile A."/>
            <person name="Luo G."/>
            <person name="Schluter A."/>
            <person name="Konstantinidis K.T."/>
            <person name="Angelidaki I."/>
        </authorList>
    </citation>
    <scope>NUCLEOTIDE SEQUENCE [LARGE SCALE GENOMIC DNA]</scope>
    <source>
        <strain evidence="1">AS04akNAM_125</strain>
    </source>
</reference>
<evidence type="ECO:0000313" key="2">
    <source>
        <dbReference type="Proteomes" id="UP000580830"/>
    </source>
</evidence>
<protein>
    <submittedName>
        <fullName evidence="1">DUF3168 domain-containing protein</fullName>
    </submittedName>
</protein>
<dbReference type="EMBL" id="DULP01000142">
    <property type="protein sequence ID" value="HHW34336.1"/>
    <property type="molecule type" value="Genomic_DNA"/>
</dbReference>
<dbReference type="Proteomes" id="UP000580830">
    <property type="component" value="Unassembled WGS sequence"/>
</dbReference>
<sequence length="135" mass="14229">MPDLILLEGVRGALVPALAGLVEPSHIRAGGVRPDAFPAVILGLPTAEIEGRASGGQLVASLDQLLHIWVRDDDAETGHQIASAIMAALLDAPRALGGTFDSWDRPRMTWVADPANEALHGAVALGCTIRWRANQ</sequence>
<dbReference type="AlphaFoldDB" id="A0A832QWW8"/>
<name>A0A832QWW8_9RHOB</name>
<comment type="caution">
    <text evidence="1">The sequence shown here is derived from an EMBL/GenBank/DDBJ whole genome shotgun (WGS) entry which is preliminary data.</text>
</comment>
<evidence type="ECO:0000313" key="1">
    <source>
        <dbReference type="EMBL" id="HHW34336.1"/>
    </source>
</evidence>
<dbReference type="Pfam" id="PF11367">
    <property type="entry name" value="Tail_completion_gp17"/>
    <property type="match status" value="1"/>
</dbReference>
<dbReference type="InterPro" id="IPR021508">
    <property type="entry name" value="Gp17-like"/>
</dbReference>
<dbReference type="Gene3D" id="3.30.2000.30">
    <property type="match status" value="1"/>
</dbReference>
<gene>
    <name evidence="1" type="ORF">GXX24_09400</name>
</gene>
<dbReference type="RefSeq" id="WP_303730380.1">
    <property type="nucleotide sequence ID" value="NZ_DULP01000142.1"/>
</dbReference>
<organism evidence="1 2">
    <name type="scientific">Paracoccus solventivorans</name>
    <dbReference type="NCBI Taxonomy" id="53463"/>
    <lineage>
        <taxon>Bacteria</taxon>
        <taxon>Pseudomonadati</taxon>
        <taxon>Pseudomonadota</taxon>
        <taxon>Alphaproteobacteria</taxon>
        <taxon>Rhodobacterales</taxon>
        <taxon>Paracoccaceae</taxon>
        <taxon>Paracoccus</taxon>
    </lineage>
</organism>